<dbReference type="Proteomes" id="UP000178603">
    <property type="component" value="Unassembled WGS sequence"/>
</dbReference>
<feature type="transmembrane region" description="Helical" evidence="1">
    <location>
        <begin position="21"/>
        <end position="43"/>
    </location>
</feature>
<comment type="caution">
    <text evidence="3">The sequence shown here is derived from an EMBL/GenBank/DDBJ whole genome shotgun (WGS) entry which is preliminary data.</text>
</comment>
<dbReference type="Pfam" id="PF17936">
    <property type="entry name" value="Big_6"/>
    <property type="match status" value="1"/>
</dbReference>
<dbReference type="AlphaFoldDB" id="A0A1F8AQV6"/>
<reference evidence="3 4" key="1">
    <citation type="journal article" date="2016" name="Nat. Commun.">
        <title>Thousands of microbial genomes shed light on interconnected biogeochemical processes in an aquifer system.</title>
        <authorList>
            <person name="Anantharaman K."/>
            <person name="Brown C.T."/>
            <person name="Hug L.A."/>
            <person name="Sharon I."/>
            <person name="Castelle C.J."/>
            <person name="Probst A.J."/>
            <person name="Thomas B.C."/>
            <person name="Singh A."/>
            <person name="Wilkins M.J."/>
            <person name="Karaoz U."/>
            <person name="Brodie E.L."/>
            <person name="Williams K.H."/>
            <person name="Hubbard S.S."/>
            <person name="Banfield J.F."/>
        </authorList>
    </citation>
    <scope>NUCLEOTIDE SEQUENCE [LARGE SCALE GENOMIC DNA]</scope>
</reference>
<proteinExistence type="predicted"/>
<organism evidence="3 4">
    <name type="scientific">Candidatus Woesebacteria bacterium RIFCSPHIGHO2_12_FULL_41_24</name>
    <dbReference type="NCBI Taxonomy" id="1802510"/>
    <lineage>
        <taxon>Bacteria</taxon>
        <taxon>Candidatus Woeseibacteriota</taxon>
    </lineage>
</organism>
<gene>
    <name evidence="3" type="ORF">A3E44_05695</name>
</gene>
<protein>
    <recommendedName>
        <fullName evidence="2">Bacterial Ig domain-containing protein</fullName>
    </recommendedName>
</protein>
<keyword evidence="1" id="KW-1133">Transmembrane helix</keyword>
<dbReference type="NCBIfam" id="NF033510">
    <property type="entry name" value="Ca_tandemer"/>
    <property type="match status" value="1"/>
</dbReference>
<sequence length="238" mass="26059">MRRNYSRLQNIEDKRSSKHALILIAASVFLVIFFAVFGLPIVARFAQILIGINKSGSAVVSDDTTPPPPPKITDLPEYLNQEEVEVSGVTEPGATVKIYFNGTTKELLASSSGNFSTNFSLSEGENIVYAVSTDNRGNVSEQSNTSIVTLDKEAPELEISEPQEGTNFYGNRQRQVIIKGQTENGARVTINDRIVVVENTGIFTYYTSLGEGNNTFAIKSADRAGNEREKTLNLIFSP</sequence>
<feature type="domain" description="Bacterial Ig" evidence="2">
    <location>
        <begin position="79"/>
        <end position="145"/>
    </location>
</feature>
<evidence type="ECO:0000259" key="2">
    <source>
        <dbReference type="Pfam" id="PF17936"/>
    </source>
</evidence>
<dbReference type="Gene3D" id="2.60.40.10">
    <property type="entry name" value="Immunoglobulins"/>
    <property type="match status" value="2"/>
</dbReference>
<accession>A0A1F8AQV6</accession>
<evidence type="ECO:0000256" key="1">
    <source>
        <dbReference type="SAM" id="Phobius"/>
    </source>
</evidence>
<evidence type="ECO:0000313" key="3">
    <source>
        <dbReference type="EMBL" id="OGM53879.1"/>
    </source>
</evidence>
<evidence type="ECO:0000313" key="4">
    <source>
        <dbReference type="Proteomes" id="UP000178603"/>
    </source>
</evidence>
<keyword evidence="1" id="KW-0812">Transmembrane</keyword>
<name>A0A1F8AQV6_9BACT</name>
<dbReference type="InterPro" id="IPR041498">
    <property type="entry name" value="Big_6"/>
</dbReference>
<keyword evidence="1" id="KW-0472">Membrane</keyword>
<dbReference type="InterPro" id="IPR013783">
    <property type="entry name" value="Ig-like_fold"/>
</dbReference>
<dbReference type="EMBL" id="MGGW01000020">
    <property type="protein sequence ID" value="OGM53879.1"/>
    <property type="molecule type" value="Genomic_DNA"/>
</dbReference>